<feature type="domain" description="Aminotransferase class I/classII large" evidence="8">
    <location>
        <begin position="48"/>
        <end position="392"/>
    </location>
</feature>
<dbReference type="RefSeq" id="WP_141483037.1">
    <property type="nucleotide sequence ID" value="NZ_VICD02000271.1"/>
</dbReference>
<feature type="binding site" description="in other chain" evidence="7">
    <location>
        <begin position="116"/>
        <end position="117"/>
    </location>
    <ligand>
        <name>pyridoxal 5'-phosphate</name>
        <dbReference type="ChEBI" id="CHEBI:597326"/>
        <note>ligand shared between dimeric partners</note>
    </ligand>
</feature>
<dbReference type="EC" id="2.3.1.29" evidence="7"/>
<evidence type="ECO:0000256" key="1">
    <source>
        <dbReference type="ARBA" id="ARBA00004746"/>
    </source>
</evidence>
<dbReference type="InterPro" id="IPR050087">
    <property type="entry name" value="AON_synthase_class-II"/>
</dbReference>
<dbReference type="FunFam" id="3.90.1150.10:FF:000004">
    <property type="entry name" value="2-amino-3-ketobutyrate coenzyme A ligase"/>
    <property type="match status" value="1"/>
</dbReference>
<keyword evidence="4 7" id="KW-0808">Transferase</keyword>
<evidence type="ECO:0000256" key="2">
    <source>
        <dbReference type="ARBA" id="ARBA00005029"/>
    </source>
</evidence>
<comment type="function">
    <text evidence="7">Catalyzes the cleavage of 2-amino-3-ketobutyrate to glycine and acetyl-CoA.</text>
</comment>
<comment type="subunit">
    <text evidence="7">Homodimer.</text>
</comment>
<dbReference type="PANTHER" id="PTHR13693:SF102">
    <property type="entry name" value="2-AMINO-3-KETOBUTYRATE COENZYME A LIGASE, MITOCHONDRIAL"/>
    <property type="match status" value="1"/>
</dbReference>
<protein>
    <recommendedName>
        <fullName evidence="7">2-amino-3-ketobutyrate coenzyme A ligase</fullName>
        <shortName evidence="7">AKB ligase</shortName>
        <ecNumber evidence="7">2.3.1.29</ecNumber>
    </recommendedName>
    <alternativeName>
        <fullName evidence="7">Glycine acetyltransferase</fullName>
    </alternativeName>
</protein>
<feature type="binding site" description="in other chain" evidence="7">
    <location>
        <begin position="246"/>
        <end position="249"/>
    </location>
    <ligand>
        <name>pyridoxal 5'-phosphate</name>
        <dbReference type="ChEBI" id="CHEBI:597326"/>
        <note>ligand shared between dimeric partners</note>
    </ligand>
</feature>
<feature type="modified residue" description="N6-(pyridoxal phosphate)lysine" evidence="7">
    <location>
        <position position="249"/>
    </location>
</feature>
<dbReference type="NCBIfam" id="TIGR01822">
    <property type="entry name" value="2am3keto_CoA"/>
    <property type="match status" value="1"/>
</dbReference>
<gene>
    <name evidence="7 9" type="primary">kbl</name>
    <name evidence="9" type="ORF">FKV24_015555</name>
</gene>
<dbReference type="AlphaFoldDB" id="A0A508A5B3"/>
<evidence type="ECO:0000256" key="7">
    <source>
        <dbReference type="HAMAP-Rule" id="MF_00985"/>
    </source>
</evidence>
<dbReference type="UniPathway" id="UPA00046">
    <property type="reaction ID" value="UER00506"/>
</dbReference>
<dbReference type="CDD" id="cd06454">
    <property type="entry name" value="KBL_like"/>
    <property type="match status" value="1"/>
</dbReference>
<reference evidence="9 10" key="1">
    <citation type="submission" date="2019-10" db="EMBL/GenBank/DDBJ databases">
        <title>Lysobacter alkalisoli sp. nov., isolated from saline-alkaline soil.</title>
        <authorList>
            <person name="Sun J.-Q."/>
        </authorList>
    </citation>
    <scope>NUCLEOTIDE SEQUENCE [LARGE SCALE GENOMIC DNA]</scope>
    <source>
        <strain evidence="9 10">KCTC 42381</strain>
    </source>
</reference>
<comment type="pathway">
    <text evidence="2">Porphyrin-containing compound metabolism; protoporphyrin-IX biosynthesis; 5-aminolevulinate from glycine: step 1/1.</text>
</comment>
<evidence type="ECO:0000256" key="5">
    <source>
        <dbReference type="ARBA" id="ARBA00022898"/>
    </source>
</evidence>
<keyword evidence="6 7" id="KW-0012">Acyltransferase</keyword>
<dbReference type="Gene3D" id="3.90.1150.10">
    <property type="entry name" value="Aspartate Aminotransferase, domain 1"/>
    <property type="match status" value="1"/>
</dbReference>
<dbReference type="GO" id="GO:0008890">
    <property type="term" value="F:glycine C-acetyltransferase activity"/>
    <property type="evidence" value="ECO:0007669"/>
    <property type="project" value="UniProtKB-UniRule"/>
</dbReference>
<comment type="pathway">
    <text evidence="1">Cofactor biosynthesis; biotin biosynthesis.</text>
</comment>
<evidence type="ECO:0000313" key="9">
    <source>
        <dbReference type="EMBL" id="KAB8172106.1"/>
    </source>
</evidence>
<evidence type="ECO:0000259" key="8">
    <source>
        <dbReference type="Pfam" id="PF00155"/>
    </source>
</evidence>
<organism evidence="9 10">
    <name type="scientific">Marilutibacter maris</name>
    <dbReference type="NCBI Taxonomy" id="1605891"/>
    <lineage>
        <taxon>Bacteria</taxon>
        <taxon>Pseudomonadati</taxon>
        <taxon>Pseudomonadota</taxon>
        <taxon>Gammaproteobacteria</taxon>
        <taxon>Lysobacterales</taxon>
        <taxon>Lysobacteraceae</taxon>
        <taxon>Marilutibacter</taxon>
    </lineage>
</organism>
<comment type="caution">
    <text evidence="9">The sequence shown here is derived from an EMBL/GenBank/DDBJ whole genome shotgun (WGS) entry which is preliminary data.</text>
</comment>
<evidence type="ECO:0000256" key="4">
    <source>
        <dbReference type="ARBA" id="ARBA00022679"/>
    </source>
</evidence>
<dbReference type="GO" id="GO:0019518">
    <property type="term" value="P:L-threonine catabolic process to glycine"/>
    <property type="evidence" value="ECO:0007669"/>
    <property type="project" value="UniProtKB-UniRule"/>
</dbReference>
<dbReference type="PANTHER" id="PTHR13693">
    <property type="entry name" value="CLASS II AMINOTRANSFERASE/8-AMINO-7-OXONONANOATE SYNTHASE"/>
    <property type="match status" value="1"/>
</dbReference>
<keyword evidence="5 7" id="KW-0663">Pyridoxal phosphate</keyword>
<comment type="similarity">
    <text evidence="3">Belongs to the class-II pyridoxal-phosphate-dependent aminotransferase family. BioF subfamily.</text>
</comment>
<feature type="binding site" evidence="7">
    <location>
        <begin position="279"/>
        <end position="280"/>
    </location>
    <ligand>
        <name>pyridoxal 5'-phosphate</name>
        <dbReference type="ChEBI" id="CHEBI:597326"/>
        <note>ligand shared between dimeric partners</note>
    </ligand>
</feature>
<dbReference type="Proteomes" id="UP000320431">
    <property type="component" value="Unassembled WGS sequence"/>
</dbReference>
<dbReference type="Pfam" id="PF00155">
    <property type="entry name" value="Aminotran_1_2"/>
    <property type="match status" value="1"/>
</dbReference>
<comment type="caution">
    <text evidence="7">Lacks conserved residue(s) required for the propagation of feature annotation.</text>
</comment>
<evidence type="ECO:0000256" key="3">
    <source>
        <dbReference type="ARBA" id="ARBA00010008"/>
    </source>
</evidence>
<dbReference type="HAMAP" id="MF_00985">
    <property type="entry name" value="2am3keto_CoA_ligase"/>
    <property type="match status" value="1"/>
</dbReference>
<accession>A0A508A5B3</accession>
<dbReference type="InterPro" id="IPR015424">
    <property type="entry name" value="PyrdxlP-dep_Trfase"/>
</dbReference>
<feature type="binding site" evidence="7">
    <location>
        <position position="373"/>
    </location>
    <ligand>
        <name>substrate</name>
    </ligand>
</feature>
<proteinExistence type="inferred from homology"/>
<dbReference type="InterPro" id="IPR011282">
    <property type="entry name" value="2am3keto_CoA_ligase"/>
</dbReference>
<name>A0A508A5B3_9GAMM</name>
<dbReference type="InterPro" id="IPR015422">
    <property type="entry name" value="PyrdxlP-dep_Trfase_small"/>
</dbReference>
<comment type="cofactor">
    <cofactor evidence="7">
        <name>pyridoxal 5'-phosphate</name>
        <dbReference type="ChEBI" id="CHEBI:597326"/>
    </cofactor>
    <text evidence="7">Binds 1 pyridoxal phosphate per subunit.</text>
</comment>
<sequence>MPNDTAPASLTARYADELDSIREQGLFKAERIITSPQSAEITLADGRTVLNFCANNYLGLADHPDVIAAAKQALDSHGFGMASVRFICGTQDLHKQLEQSIADFFGTEDTILYAACFDANGGLFEPLLGPEDAIISDALNHASIIDGVRLCKAQRFRYANCDMADLEAQLQAADAAGCRTKLITTDGVFSMDGFIAPLDEITALAKKYGALVHIDECHATGFLGAHGKGSAEVKGVLERIDIITGTLGKAMGGALGGFTTARREVIEMLRQRSRPYLFSNSLPPHVVAAGIKAFEMLSSAGELRERLAANTAYFRERMSAAGFDLKPGVHPIVPVMLYDAPLAQQFAARLLEEGIYAIGFFFPVVPKGQARIRTQMSAAHTREHLDRAIDAFTRIGHELGVLKTA</sequence>
<evidence type="ECO:0000313" key="10">
    <source>
        <dbReference type="Proteomes" id="UP000320431"/>
    </source>
</evidence>
<dbReference type="NCBIfam" id="NF005394">
    <property type="entry name" value="PRK06939.1"/>
    <property type="match status" value="1"/>
</dbReference>
<comment type="catalytic activity">
    <reaction evidence="7">
        <text>glycine + acetyl-CoA = (2S)-2-amino-3-oxobutanoate + CoA</text>
        <dbReference type="Rhea" id="RHEA:20736"/>
        <dbReference type="ChEBI" id="CHEBI:57287"/>
        <dbReference type="ChEBI" id="CHEBI:57288"/>
        <dbReference type="ChEBI" id="CHEBI:57305"/>
        <dbReference type="ChEBI" id="CHEBI:78948"/>
        <dbReference type="EC" id="2.3.1.29"/>
    </reaction>
</comment>
<evidence type="ECO:0000256" key="6">
    <source>
        <dbReference type="ARBA" id="ARBA00023315"/>
    </source>
</evidence>
<feature type="binding site" evidence="7">
    <location>
        <position position="141"/>
    </location>
    <ligand>
        <name>substrate</name>
    </ligand>
</feature>
<dbReference type="InterPro" id="IPR015421">
    <property type="entry name" value="PyrdxlP-dep_Trfase_major"/>
</dbReference>
<dbReference type="Gene3D" id="3.40.640.10">
    <property type="entry name" value="Type I PLP-dependent aspartate aminotransferase-like (Major domain)"/>
    <property type="match status" value="1"/>
</dbReference>
<feature type="binding site" description="in other chain" evidence="7">
    <location>
        <position position="190"/>
    </location>
    <ligand>
        <name>pyridoxal 5'-phosphate</name>
        <dbReference type="ChEBI" id="CHEBI:597326"/>
        <note>ligand shared between dimeric partners</note>
    </ligand>
</feature>
<dbReference type="GO" id="GO:0005829">
    <property type="term" value="C:cytosol"/>
    <property type="evidence" value="ECO:0007669"/>
    <property type="project" value="TreeGrafter"/>
</dbReference>
<comment type="pathway">
    <text evidence="7">Amino-acid degradation; L-threonine degradation via oxydo-reductase pathway; glycine from L-threonine: step 2/2.</text>
</comment>
<dbReference type="SUPFAM" id="SSF53383">
    <property type="entry name" value="PLP-dependent transferases"/>
    <property type="match status" value="1"/>
</dbReference>
<dbReference type="FunFam" id="3.40.640.10:FF:000006">
    <property type="entry name" value="5-aminolevulinate synthase, mitochondrial"/>
    <property type="match status" value="1"/>
</dbReference>
<dbReference type="InterPro" id="IPR004839">
    <property type="entry name" value="Aminotransferase_I/II_large"/>
</dbReference>
<dbReference type="GO" id="GO:0030170">
    <property type="term" value="F:pyridoxal phosphate binding"/>
    <property type="evidence" value="ECO:0007669"/>
    <property type="project" value="UniProtKB-UniRule"/>
</dbReference>
<dbReference type="EMBL" id="VICD02000271">
    <property type="protein sequence ID" value="KAB8172106.1"/>
    <property type="molecule type" value="Genomic_DNA"/>
</dbReference>